<sequence>MYPLSSSIWRPFLQAQPSSFAIKLSVCNQEAVVQPVLTPGLPSHQGRVFITCISSRPFTSSQGLFRGRRKKRPFVPSPEQQKVVKLCTEHNVVVSARPGSGKTATAEAIVAAYPHLRVAVLCYSKALQLDTQRRLNKYPNVEAFTFHKMARLLFDVDLHDDIVLSQEIQRAIALNKLPQGQSEPFDILVLDEFQDCTELIFKLVNIFIRVNEAKRGGKSARLVVLGDERQSIYQFRGADYRYLTAAAELLGPLSPSSFVQLPLDQSFRLSKETVQFVNDAFLGGETYISSSKPGPKPIILNCNRWDRYTLAKELVPLIKRHGAKNTAIIAPAIRNNRPLKYLTNTLVEKFGVPVAEPIDDEGPLKDDVIKEKLCISTIHQFKGRERDLVILLGMDASFFKYAGRHLPDDRCPNEVFVALTRAAEQLVLVNDQGKEQMSFVSVDALYKTANVINLKDKDFKIASPGEPGRPVELGLLLPKLVAVSDIARHVRGDFLEKIIQHELSIHELSPPLPKEQHVKIRDTVISDPKRRFHEAISDINGLVVAAAFEHDITGEITMVKRDSEGNRKYLPVCPEEQISWLSRQACQYLADTSGWRPRLVQMKDHAFDWIGANHLNVARGRLHDELGNSASNLRFEVPLRQIFSLDREETEILGRADIVLGSTPSKGNESEIVESVWEIKFVSQLSNSHIVQTCTYAYLLASESGQIPRIMLYNVRDGQKLEMTPRNGLEGLRRMIASILRLKYTAVDEMEEEVFMKMCSEATQEILDLED</sequence>
<dbReference type="Gene3D" id="3.40.50.300">
    <property type="entry name" value="P-loop containing nucleotide triphosphate hydrolases"/>
    <property type="match status" value="2"/>
</dbReference>
<feature type="domain" description="Helicase ATP-binding" evidence="1">
    <location>
        <begin position="72"/>
        <end position="233"/>
    </location>
</feature>
<dbReference type="GeneID" id="300579254"/>
<dbReference type="InterPro" id="IPR027417">
    <property type="entry name" value="P-loop_NTPase"/>
</dbReference>
<keyword evidence="3" id="KW-1185">Reference proteome</keyword>
<dbReference type="SUPFAM" id="SSF52540">
    <property type="entry name" value="P-loop containing nucleoside triphosphate hydrolases"/>
    <property type="match status" value="1"/>
</dbReference>
<evidence type="ECO:0000313" key="3">
    <source>
        <dbReference type="Proteomes" id="UP001642720"/>
    </source>
</evidence>
<dbReference type="EMBL" id="PPTA01000011">
    <property type="protein sequence ID" value="TFB00535.1"/>
    <property type="molecule type" value="Genomic_DNA"/>
</dbReference>
<dbReference type="InterPro" id="IPR000212">
    <property type="entry name" value="DNA_helicase_UvrD/REP"/>
</dbReference>
<proteinExistence type="predicted"/>
<dbReference type="Proteomes" id="UP001642720">
    <property type="component" value="Unassembled WGS sequence"/>
</dbReference>
<accession>A0ABY2GZB6</accession>
<dbReference type="Pfam" id="PF13538">
    <property type="entry name" value="UvrD_C_2"/>
    <property type="match status" value="1"/>
</dbReference>
<gene>
    <name evidence="2" type="ORF">CCMA1212_007640</name>
</gene>
<dbReference type="InterPro" id="IPR027785">
    <property type="entry name" value="UvrD-like_helicase_C"/>
</dbReference>
<evidence type="ECO:0000313" key="2">
    <source>
        <dbReference type="EMBL" id="TFB00535.1"/>
    </source>
</evidence>
<dbReference type="Pfam" id="PF13245">
    <property type="entry name" value="AAA_19"/>
    <property type="match status" value="1"/>
</dbReference>
<evidence type="ECO:0000259" key="1">
    <source>
        <dbReference type="SMART" id="SM00487"/>
    </source>
</evidence>
<protein>
    <recommendedName>
        <fullName evidence="1">Helicase ATP-binding domain-containing protein</fullName>
    </recommendedName>
</protein>
<dbReference type="SMART" id="SM00487">
    <property type="entry name" value="DEXDc"/>
    <property type="match status" value="1"/>
</dbReference>
<dbReference type="RefSeq" id="XP_073556736.1">
    <property type="nucleotide sequence ID" value="XM_073704804.1"/>
</dbReference>
<comment type="caution">
    <text evidence="2">The sequence shown here is derived from an EMBL/GenBank/DDBJ whole genome shotgun (WGS) entry which is preliminary data.</text>
</comment>
<organism evidence="2 3">
    <name type="scientific">Trichoderma ghanense</name>
    <dbReference type="NCBI Taxonomy" id="65468"/>
    <lineage>
        <taxon>Eukaryota</taxon>
        <taxon>Fungi</taxon>
        <taxon>Dikarya</taxon>
        <taxon>Ascomycota</taxon>
        <taxon>Pezizomycotina</taxon>
        <taxon>Sordariomycetes</taxon>
        <taxon>Hypocreomycetidae</taxon>
        <taxon>Hypocreales</taxon>
        <taxon>Hypocreaceae</taxon>
        <taxon>Trichoderma</taxon>
    </lineage>
</organism>
<dbReference type="PANTHER" id="PTHR11070">
    <property type="entry name" value="UVRD / RECB / PCRA DNA HELICASE FAMILY MEMBER"/>
    <property type="match status" value="1"/>
</dbReference>
<reference evidence="2 3" key="1">
    <citation type="submission" date="2018-01" db="EMBL/GenBank/DDBJ databases">
        <title>Genome characterization of the sugarcane-associated fungus Trichoderma ghanense CCMA-1212 and their application in lignocelulose bioconversion.</title>
        <authorList>
            <person name="Steindorff A.S."/>
            <person name="Mendes T.D."/>
            <person name="Vilela E.S.D."/>
            <person name="Rodrigues D.S."/>
            <person name="Formighieri E.F."/>
            <person name="Melo I.S."/>
            <person name="Favaro L.C.L."/>
        </authorList>
    </citation>
    <scope>NUCLEOTIDE SEQUENCE [LARGE SCALE GENOMIC DNA]</scope>
    <source>
        <strain evidence="2 3">CCMA-1212</strain>
    </source>
</reference>
<name>A0ABY2GZB6_9HYPO</name>
<dbReference type="PANTHER" id="PTHR11070:SF66">
    <property type="entry name" value="UVRD-LIKE HELICASE C-TERMINAL DOMAIN-CONTAINING PROTEIN"/>
    <property type="match status" value="1"/>
</dbReference>
<dbReference type="InterPro" id="IPR014001">
    <property type="entry name" value="Helicase_ATP-bd"/>
</dbReference>